<keyword evidence="1" id="KW-0472">Membrane</keyword>
<keyword evidence="1" id="KW-0812">Transmembrane</keyword>
<reference evidence="3" key="1">
    <citation type="journal article" date="2019" name="Int. J. Syst. Evol. Microbiol.">
        <title>The Global Catalogue of Microorganisms (GCM) 10K type strain sequencing project: providing services to taxonomists for standard genome sequencing and annotation.</title>
        <authorList>
            <consortium name="The Broad Institute Genomics Platform"/>
            <consortium name="The Broad Institute Genome Sequencing Center for Infectious Disease"/>
            <person name="Wu L."/>
            <person name="Ma J."/>
        </authorList>
    </citation>
    <scope>NUCLEOTIDE SEQUENCE [LARGE SCALE GENOMIC DNA]</scope>
    <source>
        <strain evidence="3">CGMCC 1.10363</strain>
    </source>
</reference>
<keyword evidence="3" id="KW-1185">Reference proteome</keyword>
<dbReference type="RefSeq" id="WP_390232135.1">
    <property type="nucleotide sequence ID" value="NZ_JBHSCN010000022.1"/>
</dbReference>
<protein>
    <submittedName>
        <fullName evidence="2">Pr6Pr family membrane protein</fullName>
    </submittedName>
</protein>
<evidence type="ECO:0000256" key="1">
    <source>
        <dbReference type="SAM" id="Phobius"/>
    </source>
</evidence>
<sequence length="231" mass="25164">MRAVFVVVRILGAAAIICAVAGQLATSLRYWASAGVADPSVQLANFFSFFTIDSNLLAMLALAAGAAFLIGGRRTDSRWFAVFRLSVTSYMTVTLLVYNVLLRSIELPQGATLAWSNEILHVAAPLLVIFDWLCAPGRRRLPWTAIWSVIAFPLAWSIYTMIRGPLTHDVIAGTDHWYPYPFLNPELGSGGYLTVALYIVAIALLIGGVAAAAVWVSRRGRWPLPATRAAR</sequence>
<feature type="transmembrane region" description="Helical" evidence="1">
    <location>
        <begin position="195"/>
        <end position="216"/>
    </location>
</feature>
<dbReference type="EMBL" id="JBHSCN010000022">
    <property type="protein sequence ID" value="MFC4245208.1"/>
    <property type="molecule type" value="Genomic_DNA"/>
</dbReference>
<gene>
    <name evidence="2" type="ORF">ACFOYW_17705</name>
</gene>
<proteinExistence type="predicted"/>
<evidence type="ECO:0000313" key="3">
    <source>
        <dbReference type="Proteomes" id="UP001595900"/>
    </source>
</evidence>
<keyword evidence="1" id="KW-1133">Transmembrane helix</keyword>
<dbReference type="Proteomes" id="UP001595900">
    <property type="component" value="Unassembled WGS sequence"/>
</dbReference>
<organism evidence="2 3">
    <name type="scientific">Gryllotalpicola reticulitermitis</name>
    <dbReference type="NCBI Taxonomy" id="1184153"/>
    <lineage>
        <taxon>Bacteria</taxon>
        <taxon>Bacillati</taxon>
        <taxon>Actinomycetota</taxon>
        <taxon>Actinomycetes</taxon>
        <taxon>Micrococcales</taxon>
        <taxon>Microbacteriaceae</taxon>
        <taxon>Gryllotalpicola</taxon>
    </lineage>
</organism>
<comment type="caution">
    <text evidence="2">The sequence shown here is derived from an EMBL/GenBank/DDBJ whole genome shotgun (WGS) entry which is preliminary data.</text>
</comment>
<feature type="transmembrane region" description="Helical" evidence="1">
    <location>
        <begin position="141"/>
        <end position="159"/>
    </location>
</feature>
<dbReference type="NCBIfam" id="NF038065">
    <property type="entry name" value="Pr6Pr"/>
    <property type="match status" value="1"/>
</dbReference>
<name>A0ABV8QC16_9MICO</name>
<evidence type="ECO:0000313" key="2">
    <source>
        <dbReference type="EMBL" id="MFC4245208.1"/>
    </source>
</evidence>
<accession>A0ABV8QC16</accession>
<feature type="transmembrane region" description="Helical" evidence="1">
    <location>
        <begin position="113"/>
        <end position="134"/>
    </location>
</feature>
<feature type="transmembrane region" description="Helical" evidence="1">
    <location>
        <begin position="46"/>
        <end position="70"/>
    </location>
</feature>
<dbReference type="InterPro" id="IPR049713">
    <property type="entry name" value="Pr6Pr-like"/>
</dbReference>
<feature type="transmembrane region" description="Helical" evidence="1">
    <location>
        <begin position="82"/>
        <end position="101"/>
    </location>
</feature>